<evidence type="ECO:0000313" key="5">
    <source>
        <dbReference type="Proteomes" id="UP001163046"/>
    </source>
</evidence>
<keyword evidence="5" id="KW-1185">Reference proteome</keyword>
<reference evidence="4" key="1">
    <citation type="submission" date="2023-01" db="EMBL/GenBank/DDBJ databases">
        <title>Genome assembly of the deep-sea coral Lophelia pertusa.</title>
        <authorList>
            <person name="Herrera S."/>
            <person name="Cordes E."/>
        </authorList>
    </citation>
    <scope>NUCLEOTIDE SEQUENCE</scope>
    <source>
        <strain evidence="4">USNM1676648</strain>
        <tissue evidence="4">Polyp</tissue>
    </source>
</reference>
<evidence type="ECO:0000256" key="2">
    <source>
        <dbReference type="ARBA" id="ARBA00022737"/>
    </source>
</evidence>
<dbReference type="PROSITE" id="PS00678">
    <property type="entry name" value="WD_REPEATS_1"/>
    <property type="match status" value="1"/>
</dbReference>
<dbReference type="InterPro" id="IPR019775">
    <property type="entry name" value="WD40_repeat_CS"/>
</dbReference>
<dbReference type="InterPro" id="IPR015943">
    <property type="entry name" value="WD40/YVTN_repeat-like_dom_sf"/>
</dbReference>
<keyword evidence="2" id="KW-0677">Repeat</keyword>
<comment type="caution">
    <text evidence="4">The sequence shown here is derived from an EMBL/GenBank/DDBJ whole genome shotgun (WGS) entry which is preliminary data.</text>
</comment>
<dbReference type="AlphaFoldDB" id="A0A9X0CS22"/>
<feature type="repeat" description="WD" evidence="3">
    <location>
        <begin position="30"/>
        <end position="70"/>
    </location>
</feature>
<dbReference type="OrthoDB" id="6262491at2759"/>
<name>A0A9X0CS22_9CNID</name>
<dbReference type="Gene3D" id="2.130.10.10">
    <property type="entry name" value="YVTN repeat-like/Quinoprotein amine dehydrogenase"/>
    <property type="match status" value="1"/>
</dbReference>
<dbReference type="PROSITE" id="PS50082">
    <property type="entry name" value="WD_REPEATS_2"/>
    <property type="match status" value="1"/>
</dbReference>
<dbReference type="EMBL" id="MU826830">
    <property type="protein sequence ID" value="KAJ7373575.1"/>
    <property type="molecule type" value="Genomic_DNA"/>
</dbReference>
<sequence>MTTSLQLLVPMKERTSFSWNLKDGSCARTFTGHTHAVMHLKVLPHDMMITSSRDGTIKLWNILNGELINSFDFQSQVKYFYVHPVDDGYSVILGTQSGTVSILKLQFPKEGIEESFVLAKNATPGPVNDESSAAQVACCPSCHCCSCCKKCGVM</sequence>
<proteinExistence type="predicted"/>
<keyword evidence="1 3" id="KW-0853">WD repeat</keyword>
<protein>
    <submittedName>
        <fullName evidence="4">Uncharacterized protein</fullName>
    </submittedName>
</protein>
<organism evidence="4 5">
    <name type="scientific">Desmophyllum pertusum</name>
    <dbReference type="NCBI Taxonomy" id="174260"/>
    <lineage>
        <taxon>Eukaryota</taxon>
        <taxon>Metazoa</taxon>
        <taxon>Cnidaria</taxon>
        <taxon>Anthozoa</taxon>
        <taxon>Hexacorallia</taxon>
        <taxon>Scleractinia</taxon>
        <taxon>Caryophylliina</taxon>
        <taxon>Caryophylliidae</taxon>
        <taxon>Desmophyllum</taxon>
    </lineage>
</organism>
<dbReference type="SMART" id="SM00320">
    <property type="entry name" value="WD40"/>
    <property type="match status" value="1"/>
</dbReference>
<dbReference type="InterPro" id="IPR001680">
    <property type="entry name" value="WD40_rpt"/>
</dbReference>
<accession>A0A9X0CS22</accession>
<evidence type="ECO:0000256" key="3">
    <source>
        <dbReference type="PROSITE-ProRule" id="PRU00221"/>
    </source>
</evidence>
<dbReference type="PROSITE" id="PS50294">
    <property type="entry name" value="WD_REPEATS_REGION"/>
    <property type="match status" value="1"/>
</dbReference>
<evidence type="ECO:0000256" key="1">
    <source>
        <dbReference type="ARBA" id="ARBA00022574"/>
    </source>
</evidence>
<dbReference type="SUPFAM" id="SSF50978">
    <property type="entry name" value="WD40 repeat-like"/>
    <property type="match status" value="1"/>
</dbReference>
<dbReference type="InterPro" id="IPR036322">
    <property type="entry name" value="WD40_repeat_dom_sf"/>
</dbReference>
<dbReference type="Pfam" id="PF00400">
    <property type="entry name" value="WD40"/>
    <property type="match status" value="1"/>
</dbReference>
<gene>
    <name evidence="4" type="ORF">OS493_011180</name>
</gene>
<evidence type="ECO:0000313" key="4">
    <source>
        <dbReference type="EMBL" id="KAJ7373575.1"/>
    </source>
</evidence>
<dbReference type="Proteomes" id="UP001163046">
    <property type="component" value="Unassembled WGS sequence"/>
</dbReference>